<comment type="caution">
    <text evidence="1">The sequence shown here is derived from an EMBL/GenBank/DDBJ whole genome shotgun (WGS) entry which is preliminary data.</text>
</comment>
<dbReference type="Gene3D" id="3.10.180.10">
    <property type="entry name" value="2,3-Dihydroxybiphenyl 1,2-Dioxygenase, domain 1"/>
    <property type="match status" value="1"/>
</dbReference>
<proteinExistence type="predicted"/>
<sequence>MNKEHLARLNRNRTIPIFDCDYDLFDLHLEYYTALGFEITYYQKAPYRFASVEKDIAEFSFYGVKNFDENGKQGGCYVAVPNVREVYEELRKSLKAYYGKIPSKGVPRISRLNKTAEDWRFNITDCSGNTIIVGESFGDSTALMEAEEERVNAQSSKFEKAYAQAYRFAFSKEDFMAARNTLEAAFRKFKEQISNTLLFKAKVLQTEVFFSLNQNDKAKETLLELNDVKLTEAEKESLIDVIERYEELKLELN</sequence>
<dbReference type="EMBL" id="PISD01000098">
    <property type="protein sequence ID" value="PKG25784.1"/>
    <property type="molecule type" value="Genomic_DNA"/>
</dbReference>
<dbReference type="RefSeq" id="WP_066194115.1">
    <property type="nucleotide sequence ID" value="NZ_JAFDQP010000003.1"/>
</dbReference>
<reference evidence="1 2" key="1">
    <citation type="journal article" date="2010" name="Int. J. Syst. Evol. Microbiol.">
        <title>Bacillus horneckiae sp. nov., isolated from a spacecraft-assembly clean room.</title>
        <authorList>
            <person name="Vaishampayan P."/>
            <person name="Probst A."/>
            <person name="Krishnamurthi S."/>
            <person name="Ghosh S."/>
            <person name="Osman S."/>
            <person name="McDowall A."/>
            <person name="Ruckmani A."/>
            <person name="Mayilraj S."/>
            <person name="Venkateswaran K."/>
        </authorList>
    </citation>
    <scope>NUCLEOTIDE SEQUENCE [LARGE SCALE GENOMIC DNA]</scope>
    <source>
        <strain evidence="2">1PO1SC</strain>
    </source>
</reference>
<accession>A0A2N0Z8F7</accession>
<protein>
    <submittedName>
        <fullName evidence="1">Uncharacterized protein</fullName>
    </submittedName>
</protein>
<name>A0A2N0Z8F7_9BACI</name>
<dbReference type="Proteomes" id="UP000233343">
    <property type="component" value="Unassembled WGS sequence"/>
</dbReference>
<organism evidence="1 2">
    <name type="scientific">Cytobacillus horneckiae</name>
    <dbReference type="NCBI Taxonomy" id="549687"/>
    <lineage>
        <taxon>Bacteria</taxon>
        <taxon>Bacillati</taxon>
        <taxon>Bacillota</taxon>
        <taxon>Bacilli</taxon>
        <taxon>Bacillales</taxon>
        <taxon>Bacillaceae</taxon>
        <taxon>Cytobacillus</taxon>
    </lineage>
</organism>
<dbReference type="AlphaFoldDB" id="A0A2N0Z8F7"/>
<gene>
    <name evidence="1" type="ORF">CWS20_27510</name>
</gene>
<evidence type="ECO:0000313" key="1">
    <source>
        <dbReference type="EMBL" id="PKG25784.1"/>
    </source>
</evidence>
<evidence type="ECO:0000313" key="2">
    <source>
        <dbReference type="Proteomes" id="UP000233343"/>
    </source>
</evidence>
<dbReference type="InterPro" id="IPR029068">
    <property type="entry name" value="Glyas_Bleomycin-R_OHBP_Dase"/>
</dbReference>
<keyword evidence="2" id="KW-1185">Reference proteome</keyword>